<protein>
    <submittedName>
        <fullName evidence="6">Transcription factor A, mitochondrial isoform X1</fullName>
    </submittedName>
</protein>
<reference evidence="6" key="1">
    <citation type="submission" date="2025-08" db="UniProtKB">
        <authorList>
            <consortium name="RefSeq"/>
        </authorList>
    </citation>
    <scope>IDENTIFICATION</scope>
</reference>
<dbReference type="PANTHER" id="PTHR48112">
    <property type="entry name" value="HIGH MOBILITY GROUP PROTEIN DSP1"/>
    <property type="match status" value="1"/>
</dbReference>
<dbReference type="Pfam" id="PF09011">
    <property type="entry name" value="HMG_box_2"/>
    <property type="match status" value="1"/>
</dbReference>
<feature type="region of interest" description="Disordered" evidence="3">
    <location>
        <begin position="275"/>
        <end position="296"/>
    </location>
</feature>
<keyword evidence="2" id="KW-0539">Nucleus</keyword>
<evidence type="ECO:0000313" key="6">
    <source>
        <dbReference type="RefSeq" id="XP_033797433.1"/>
    </source>
</evidence>
<name>A0A6P8R9R2_GEOSA</name>
<keyword evidence="1 2" id="KW-0238">DNA-binding</keyword>
<dbReference type="GO" id="GO:0005634">
    <property type="term" value="C:nucleus"/>
    <property type="evidence" value="ECO:0007669"/>
    <property type="project" value="UniProtKB-UniRule"/>
</dbReference>
<feature type="domain" description="HMG box" evidence="4">
    <location>
        <begin position="163"/>
        <end position="227"/>
    </location>
</feature>
<dbReference type="PROSITE" id="PS50118">
    <property type="entry name" value="HMG_BOX_2"/>
    <property type="match status" value="2"/>
</dbReference>
<feature type="DNA-binding region" description="HMG box" evidence="2">
    <location>
        <begin position="58"/>
        <end position="126"/>
    </location>
</feature>
<evidence type="ECO:0000256" key="2">
    <source>
        <dbReference type="PROSITE-ProRule" id="PRU00267"/>
    </source>
</evidence>
<sequence length="296" mass="34478">MISVLSARLGTLSKGLGDLLSYRHVLSCSSLISSMENRNRNITEVRWCSKSSSSVNRPKRPLTSFFRFSIEQRPIFKKQNPDLKSLELIKKIAFAWNELPVSEKKPYEMAAAAEGQIYKEEMARFKAQLTPEQTATLKKEKMQRLAKKKSIGMKRALTILGKPKRPRNSVNIFIAEHFNEAKGISFQENMKNLMKEWNKLQNSQKQLYMQLAEDDKVRYENEIAVWEKQMIEVGREDLIRFKQREIFEKQRKAKRRKAIMKTISDINSSKLEKILKSNMMTSKPEKSSTPPRKAEE</sequence>
<dbReference type="GO" id="GO:0006357">
    <property type="term" value="P:regulation of transcription by RNA polymerase II"/>
    <property type="evidence" value="ECO:0007669"/>
    <property type="project" value="TreeGrafter"/>
</dbReference>
<dbReference type="OrthoDB" id="5550281at2759"/>
<dbReference type="PANTHER" id="PTHR48112:SF22">
    <property type="entry name" value="MITOCHONDRIAL TRANSCRIPTION FACTOR A, ISOFORM B"/>
    <property type="match status" value="1"/>
</dbReference>
<evidence type="ECO:0000256" key="3">
    <source>
        <dbReference type="SAM" id="MobiDB-lite"/>
    </source>
</evidence>
<dbReference type="RefSeq" id="XP_033797433.1">
    <property type="nucleotide sequence ID" value="XM_033941542.1"/>
</dbReference>
<dbReference type="InterPro" id="IPR050342">
    <property type="entry name" value="HMGB"/>
</dbReference>
<dbReference type="CTD" id="7019"/>
<keyword evidence="5" id="KW-1185">Reference proteome</keyword>
<feature type="domain" description="HMG box" evidence="4">
    <location>
        <begin position="58"/>
        <end position="126"/>
    </location>
</feature>
<dbReference type="InterPro" id="IPR036910">
    <property type="entry name" value="HMG_box_dom_sf"/>
</dbReference>
<dbReference type="GeneID" id="117359203"/>
<dbReference type="Proteomes" id="UP000515159">
    <property type="component" value="Chromosome 4"/>
</dbReference>
<organism evidence="5 6">
    <name type="scientific">Geotrypetes seraphini</name>
    <name type="common">Gaboon caecilian</name>
    <name type="synonym">Caecilia seraphini</name>
    <dbReference type="NCBI Taxonomy" id="260995"/>
    <lineage>
        <taxon>Eukaryota</taxon>
        <taxon>Metazoa</taxon>
        <taxon>Chordata</taxon>
        <taxon>Craniata</taxon>
        <taxon>Vertebrata</taxon>
        <taxon>Euteleostomi</taxon>
        <taxon>Amphibia</taxon>
        <taxon>Gymnophiona</taxon>
        <taxon>Geotrypetes</taxon>
    </lineage>
</organism>
<dbReference type="InterPro" id="IPR009071">
    <property type="entry name" value="HMG_box_dom"/>
</dbReference>
<dbReference type="SMART" id="SM00398">
    <property type="entry name" value="HMG"/>
    <property type="match status" value="2"/>
</dbReference>
<dbReference type="FunCoup" id="A0A6P8R9R2">
    <property type="interactions" value="3522"/>
</dbReference>
<gene>
    <name evidence="6" type="primary">TFAM</name>
</gene>
<dbReference type="GO" id="GO:0003677">
    <property type="term" value="F:DNA binding"/>
    <property type="evidence" value="ECO:0007669"/>
    <property type="project" value="UniProtKB-UniRule"/>
</dbReference>
<accession>A0A6P8R9R2</accession>
<evidence type="ECO:0000256" key="1">
    <source>
        <dbReference type="ARBA" id="ARBA00023125"/>
    </source>
</evidence>
<evidence type="ECO:0000313" key="5">
    <source>
        <dbReference type="Proteomes" id="UP000515159"/>
    </source>
</evidence>
<dbReference type="Gene3D" id="1.10.30.10">
    <property type="entry name" value="High mobility group box domain"/>
    <property type="match status" value="2"/>
</dbReference>
<evidence type="ECO:0000259" key="4">
    <source>
        <dbReference type="PROSITE" id="PS50118"/>
    </source>
</evidence>
<dbReference type="InParanoid" id="A0A6P8R9R2"/>
<proteinExistence type="predicted"/>
<dbReference type="AlphaFoldDB" id="A0A6P8R9R2"/>
<dbReference type="SUPFAM" id="SSF47095">
    <property type="entry name" value="HMG-box"/>
    <property type="match status" value="2"/>
</dbReference>
<feature type="DNA-binding region" description="HMG box" evidence="2">
    <location>
        <begin position="163"/>
        <end position="227"/>
    </location>
</feature>
<dbReference type="KEGG" id="gsh:117359203"/>
<dbReference type="Pfam" id="PF00505">
    <property type="entry name" value="HMG_box"/>
    <property type="match status" value="1"/>
</dbReference>